<evidence type="ECO:0000256" key="4">
    <source>
        <dbReference type="SAM" id="Phobius"/>
    </source>
</evidence>
<dbReference type="InterPro" id="IPR001876">
    <property type="entry name" value="Znf_RanBP2"/>
</dbReference>
<keyword evidence="4" id="KW-0812">Transmembrane</keyword>
<evidence type="ECO:0000313" key="9">
    <source>
        <dbReference type="Proteomes" id="UP000390336"/>
    </source>
</evidence>
<reference evidence="7" key="3">
    <citation type="submission" date="2019-11" db="EMBL/GenBank/DDBJ databases">
        <title>Complete genome sequence of Vibrio owensii SH-14 isolated from shrimp with acute hepatopancreatic necrosis diease.</title>
        <authorList>
            <person name="Liang X."/>
            <person name="Wang Y."/>
        </authorList>
    </citation>
    <scope>NUCLEOTIDE SEQUENCE</scope>
    <source>
        <strain evidence="7">SH14</strain>
    </source>
</reference>
<evidence type="ECO:0000313" key="8">
    <source>
        <dbReference type="Proteomes" id="UP000272136"/>
    </source>
</evidence>
<keyword evidence="1" id="KW-0479">Metal-binding</keyword>
<evidence type="ECO:0000256" key="1">
    <source>
        <dbReference type="ARBA" id="ARBA00022723"/>
    </source>
</evidence>
<reference evidence="7 9" key="1">
    <citation type="journal article" date="2015" name="Genome Announc.">
        <title>Draft Genome Sequence of Vibrio owensii Strain SH-14, Which Causes Shrimp Acute Hepatopancreatic Necrosis Disease.</title>
        <authorList>
            <person name="Liu L."/>
            <person name="Xiao J."/>
            <person name="Xia X."/>
            <person name="Pan Y."/>
            <person name="Yan S."/>
            <person name="Wang Y."/>
        </authorList>
    </citation>
    <scope>NUCLEOTIDE SEQUENCE [LARGE SCALE GENOMIC DNA]</scope>
    <source>
        <strain evidence="7 9">SH14</strain>
    </source>
</reference>
<dbReference type="EMBL" id="CP033137">
    <property type="protein sequence ID" value="AYO14662.1"/>
    <property type="molecule type" value="Genomic_DNA"/>
</dbReference>
<feature type="transmembrane region" description="Helical" evidence="4">
    <location>
        <begin position="139"/>
        <end position="161"/>
    </location>
</feature>
<reference evidence="6 8" key="2">
    <citation type="submission" date="2018-10" db="EMBL/GenBank/DDBJ databases">
        <title>Whole Genome of Vibrio owensii strain 170502, isolated from Acute Hepatopancreatic Necrosis Disease (AHPND) shrimp.</title>
        <authorList>
            <person name="Yan M."/>
            <person name="Wang X."/>
            <person name="Wang Y."/>
        </authorList>
    </citation>
    <scope>NUCLEOTIDE SEQUENCE [LARGE SCALE GENOMIC DNA]</scope>
    <source>
        <strain evidence="6 8">1700302</strain>
    </source>
</reference>
<evidence type="ECO:0000313" key="6">
    <source>
        <dbReference type="EMBL" id="AYO14662.1"/>
    </source>
</evidence>
<feature type="transmembrane region" description="Helical" evidence="4">
    <location>
        <begin position="54"/>
        <end position="72"/>
    </location>
</feature>
<feature type="transmembrane region" description="Helical" evidence="4">
    <location>
        <begin position="78"/>
        <end position="94"/>
    </location>
</feature>
<dbReference type="PROSITE" id="PS50199">
    <property type="entry name" value="ZF_RANBP2_2"/>
    <property type="match status" value="1"/>
</dbReference>
<dbReference type="EMBL" id="CP045859">
    <property type="protein sequence ID" value="QGH47661.1"/>
    <property type="molecule type" value="Genomic_DNA"/>
</dbReference>
<keyword evidence="4" id="KW-0472">Membrane</keyword>
<evidence type="ECO:0000256" key="2">
    <source>
        <dbReference type="ARBA" id="ARBA00022771"/>
    </source>
</evidence>
<dbReference type="RefSeq" id="WP_054822803.1">
    <property type="nucleotide sequence ID" value="NZ_CP033137.1"/>
</dbReference>
<name>A0AAP9GCM0_9VIBR</name>
<dbReference type="Proteomes" id="UP000390336">
    <property type="component" value="Chromosome 1"/>
</dbReference>
<evidence type="ECO:0000256" key="3">
    <source>
        <dbReference type="ARBA" id="ARBA00022833"/>
    </source>
</evidence>
<feature type="domain" description="RanBP2-type" evidence="5">
    <location>
        <begin position="2"/>
        <end position="31"/>
    </location>
</feature>
<dbReference type="PROSITE" id="PS01358">
    <property type="entry name" value="ZF_RANBP2_1"/>
    <property type="match status" value="1"/>
</dbReference>
<keyword evidence="4" id="KW-1133">Transmembrane helix</keyword>
<keyword evidence="2" id="KW-0863">Zinc-finger</keyword>
<dbReference type="Proteomes" id="UP000272136">
    <property type="component" value="Chromosome 1"/>
</dbReference>
<keyword evidence="3" id="KW-0862">Zinc</keyword>
<sequence>MVKYRWTCNACGFGNAAEATHCSECGCVATASAEEIERVKDPKKYYRQRVLTDYRGRIQGLLLVPMLFVWVVQGEKGILGWLALIYFPVWIYWNRDIAFHLYSTGWTRYTATTYSLMYLGIAIFFPPTFEFLFLEQKGLLLWLMISQFYIFFLSKSGKVLYLKYYREVGKSLENLKART</sequence>
<organism evidence="7 9">
    <name type="scientific">Vibrio owensii</name>
    <dbReference type="NCBI Taxonomy" id="696485"/>
    <lineage>
        <taxon>Bacteria</taxon>
        <taxon>Pseudomonadati</taxon>
        <taxon>Pseudomonadota</taxon>
        <taxon>Gammaproteobacteria</taxon>
        <taxon>Vibrionales</taxon>
        <taxon>Vibrionaceae</taxon>
        <taxon>Vibrio</taxon>
    </lineage>
</organism>
<protein>
    <recommendedName>
        <fullName evidence="5">RanBP2-type domain-containing protein</fullName>
    </recommendedName>
</protein>
<dbReference type="AlphaFoldDB" id="A0AAP9GCM0"/>
<evidence type="ECO:0000313" key="7">
    <source>
        <dbReference type="EMBL" id="QGH47661.1"/>
    </source>
</evidence>
<accession>A0AAP9GCM0</accession>
<evidence type="ECO:0000259" key="5">
    <source>
        <dbReference type="PROSITE" id="PS50199"/>
    </source>
</evidence>
<keyword evidence="8" id="KW-1185">Reference proteome</keyword>
<dbReference type="GO" id="GO:0008270">
    <property type="term" value="F:zinc ion binding"/>
    <property type="evidence" value="ECO:0007669"/>
    <property type="project" value="UniProtKB-KW"/>
</dbReference>
<proteinExistence type="predicted"/>
<gene>
    <name evidence="7" type="ORF">APZ19_11355</name>
    <name evidence="6" type="ORF">D0812_09690</name>
</gene>
<feature type="transmembrane region" description="Helical" evidence="4">
    <location>
        <begin position="106"/>
        <end position="127"/>
    </location>
</feature>